<dbReference type="SUPFAM" id="SSF53474">
    <property type="entry name" value="alpha/beta-Hydrolases"/>
    <property type="match status" value="1"/>
</dbReference>
<reference evidence="2" key="1">
    <citation type="journal article" date="2019" name="Int. J. Syst. Evol. Microbiol.">
        <title>The Global Catalogue of Microorganisms (GCM) 10K type strain sequencing project: providing services to taxonomists for standard genome sequencing and annotation.</title>
        <authorList>
            <consortium name="The Broad Institute Genomics Platform"/>
            <consortium name="The Broad Institute Genome Sequencing Center for Infectious Disease"/>
            <person name="Wu L."/>
            <person name="Ma J."/>
        </authorList>
    </citation>
    <scope>NUCLEOTIDE SEQUENCE [LARGE SCALE GENOMIC DNA]</scope>
    <source>
        <strain evidence="2">CCUG 49571</strain>
    </source>
</reference>
<comment type="caution">
    <text evidence="1">The sequence shown here is derived from an EMBL/GenBank/DDBJ whole genome shotgun (WGS) entry which is preliminary data.</text>
</comment>
<dbReference type="Proteomes" id="UP001596028">
    <property type="component" value="Unassembled WGS sequence"/>
</dbReference>
<dbReference type="PANTHER" id="PTHR48098:SF6">
    <property type="entry name" value="FERRI-BACILLIBACTIN ESTERASE BESA"/>
    <property type="match status" value="1"/>
</dbReference>
<dbReference type="Pfam" id="PF00756">
    <property type="entry name" value="Esterase"/>
    <property type="match status" value="1"/>
</dbReference>
<sequence length="443" mass="50055">MTSPSRIETMNHFRSECLRNERDVFVYLPPGYDQEPDRTYPVLYVHDGQNVFHAAFNGQSWNLHHICDRLIEEGRIEELIVVAAANMGLERNSEFAHHGPYSDTLEYPCRGELYEEFLAEELKPYIDRIYRTKRESRHTAMMGSSRGGLVTYHIGFRRSDVFGKLAMISPYFAQYDEREMTHLPIVQHFAKKRPLRLWIDTGGMEGMTVQVDHVRRMAEHLAEIGYRSGEDLMFCYEPQAEHNEEAWEKRVHAPLIYFFGDQGSPAAAELIGGDVAGISGASSCVYPIISLESGLKIVDLEARFNVTPGDSAHITPQGLIQAVKEGECTIEYFGPAFSVSKPLKIVPELSAEVEVDLEVVVPVDTAAEARVYAGVELKKVGPRTYRRRFVLPRGTGFSFHVCEYSGLREAGAGGRAVPKRQFVANENLTLRYEVLSWIQGQTI</sequence>
<dbReference type="Gene3D" id="3.40.50.1820">
    <property type="entry name" value="alpha/beta hydrolase"/>
    <property type="match status" value="1"/>
</dbReference>
<keyword evidence="1" id="KW-0378">Hydrolase</keyword>
<dbReference type="InterPro" id="IPR000801">
    <property type="entry name" value="Esterase-like"/>
</dbReference>
<evidence type="ECO:0000313" key="2">
    <source>
        <dbReference type="Proteomes" id="UP001596028"/>
    </source>
</evidence>
<dbReference type="EMBL" id="JBHSEP010000005">
    <property type="protein sequence ID" value="MFC4598575.1"/>
    <property type="molecule type" value="Genomic_DNA"/>
</dbReference>
<dbReference type="PANTHER" id="PTHR48098">
    <property type="entry name" value="ENTEROCHELIN ESTERASE-RELATED"/>
    <property type="match status" value="1"/>
</dbReference>
<dbReference type="RefSeq" id="WP_378094962.1">
    <property type="nucleotide sequence ID" value="NZ_JBHSEP010000005.1"/>
</dbReference>
<proteinExistence type="predicted"/>
<protein>
    <submittedName>
        <fullName evidence="1">Alpha/beta hydrolase</fullName>
    </submittedName>
</protein>
<accession>A0ABV9F9D6</accession>
<name>A0ABV9F9D6_9BACL</name>
<gene>
    <name evidence="1" type="ORF">ACFO3S_10045</name>
</gene>
<evidence type="ECO:0000313" key="1">
    <source>
        <dbReference type="EMBL" id="MFC4598575.1"/>
    </source>
</evidence>
<organism evidence="1 2">
    <name type="scientific">Cohnella hongkongensis</name>
    <dbReference type="NCBI Taxonomy" id="178337"/>
    <lineage>
        <taxon>Bacteria</taxon>
        <taxon>Bacillati</taxon>
        <taxon>Bacillota</taxon>
        <taxon>Bacilli</taxon>
        <taxon>Bacillales</taxon>
        <taxon>Paenibacillaceae</taxon>
        <taxon>Cohnella</taxon>
    </lineage>
</organism>
<dbReference type="GO" id="GO:0016787">
    <property type="term" value="F:hydrolase activity"/>
    <property type="evidence" value="ECO:0007669"/>
    <property type="project" value="UniProtKB-KW"/>
</dbReference>
<dbReference type="InterPro" id="IPR050583">
    <property type="entry name" value="Mycobacterial_A85_antigen"/>
</dbReference>
<keyword evidence="2" id="KW-1185">Reference proteome</keyword>
<dbReference type="InterPro" id="IPR029058">
    <property type="entry name" value="AB_hydrolase_fold"/>
</dbReference>